<keyword evidence="4" id="KW-0804">Transcription</keyword>
<dbReference type="Pfam" id="PF08281">
    <property type="entry name" value="Sigma70_r4_2"/>
    <property type="match status" value="1"/>
</dbReference>
<dbReference type="PANTHER" id="PTHR43133:SF63">
    <property type="entry name" value="RNA POLYMERASE SIGMA FACTOR FECI-RELATED"/>
    <property type="match status" value="1"/>
</dbReference>
<dbReference type="Gene3D" id="1.10.1740.10">
    <property type="match status" value="1"/>
</dbReference>
<keyword evidence="8" id="KW-1185">Reference proteome</keyword>
<evidence type="ECO:0000256" key="2">
    <source>
        <dbReference type="ARBA" id="ARBA00023015"/>
    </source>
</evidence>
<dbReference type="NCBIfam" id="TIGR02937">
    <property type="entry name" value="sigma70-ECF"/>
    <property type="match status" value="1"/>
</dbReference>
<dbReference type="InterPro" id="IPR036388">
    <property type="entry name" value="WH-like_DNA-bd_sf"/>
</dbReference>
<dbReference type="InterPro" id="IPR039425">
    <property type="entry name" value="RNA_pol_sigma-70-like"/>
</dbReference>
<dbReference type="SUPFAM" id="SSF88946">
    <property type="entry name" value="Sigma2 domain of RNA polymerase sigma factors"/>
    <property type="match status" value="1"/>
</dbReference>
<evidence type="ECO:0000259" key="6">
    <source>
        <dbReference type="Pfam" id="PF08281"/>
    </source>
</evidence>
<evidence type="ECO:0000256" key="1">
    <source>
        <dbReference type="ARBA" id="ARBA00010641"/>
    </source>
</evidence>
<dbReference type="GO" id="GO:0006352">
    <property type="term" value="P:DNA-templated transcription initiation"/>
    <property type="evidence" value="ECO:0007669"/>
    <property type="project" value="InterPro"/>
</dbReference>
<dbReference type="Pfam" id="PF04542">
    <property type="entry name" value="Sigma70_r2"/>
    <property type="match status" value="1"/>
</dbReference>
<evidence type="ECO:0000259" key="5">
    <source>
        <dbReference type="Pfam" id="PF04542"/>
    </source>
</evidence>
<dbReference type="GO" id="GO:0016987">
    <property type="term" value="F:sigma factor activity"/>
    <property type="evidence" value="ECO:0007669"/>
    <property type="project" value="UniProtKB-KW"/>
</dbReference>
<keyword evidence="2" id="KW-0805">Transcription regulation</keyword>
<evidence type="ECO:0000313" key="7">
    <source>
        <dbReference type="EMBL" id="SDJ68491.1"/>
    </source>
</evidence>
<dbReference type="RefSeq" id="WP_089685588.1">
    <property type="nucleotide sequence ID" value="NZ_FNES01000007.1"/>
</dbReference>
<keyword evidence="3" id="KW-0731">Sigma factor</keyword>
<dbReference type="EMBL" id="FNES01000007">
    <property type="protein sequence ID" value="SDJ68491.1"/>
    <property type="molecule type" value="Genomic_DNA"/>
</dbReference>
<dbReference type="InterPro" id="IPR013325">
    <property type="entry name" value="RNA_pol_sigma_r2"/>
</dbReference>
<evidence type="ECO:0000256" key="3">
    <source>
        <dbReference type="ARBA" id="ARBA00023082"/>
    </source>
</evidence>
<dbReference type="PANTHER" id="PTHR43133">
    <property type="entry name" value="RNA POLYMERASE ECF-TYPE SIGMA FACTO"/>
    <property type="match status" value="1"/>
</dbReference>
<dbReference type="GO" id="GO:0003677">
    <property type="term" value="F:DNA binding"/>
    <property type="evidence" value="ECO:0007669"/>
    <property type="project" value="InterPro"/>
</dbReference>
<dbReference type="Gene3D" id="1.10.10.10">
    <property type="entry name" value="Winged helix-like DNA-binding domain superfamily/Winged helix DNA-binding domain"/>
    <property type="match status" value="1"/>
</dbReference>
<dbReference type="InterPro" id="IPR007627">
    <property type="entry name" value="RNA_pol_sigma70_r2"/>
</dbReference>
<gene>
    <name evidence="7" type="ORF">SAMN04487954_10717</name>
</gene>
<name>A0A1G8VQZ1_9GAMM</name>
<dbReference type="SUPFAM" id="SSF88659">
    <property type="entry name" value="Sigma3 and sigma4 domains of RNA polymerase sigma factors"/>
    <property type="match status" value="1"/>
</dbReference>
<dbReference type="STRING" id="376427.SAMN04487954_10717"/>
<organism evidence="7 8">
    <name type="scientific">Billgrantia gudaonensis</name>
    <dbReference type="NCBI Taxonomy" id="376427"/>
    <lineage>
        <taxon>Bacteria</taxon>
        <taxon>Pseudomonadati</taxon>
        <taxon>Pseudomonadota</taxon>
        <taxon>Gammaproteobacteria</taxon>
        <taxon>Oceanospirillales</taxon>
        <taxon>Halomonadaceae</taxon>
        <taxon>Billgrantia</taxon>
    </lineage>
</organism>
<dbReference type="InterPro" id="IPR013249">
    <property type="entry name" value="RNA_pol_sigma70_r4_t2"/>
</dbReference>
<evidence type="ECO:0000256" key="4">
    <source>
        <dbReference type="ARBA" id="ARBA00023163"/>
    </source>
</evidence>
<feature type="domain" description="RNA polymerase sigma-70 region 2" evidence="5">
    <location>
        <begin position="12"/>
        <end position="74"/>
    </location>
</feature>
<accession>A0A1G8VQZ1</accession>
<protein>
    <submittedName>
        <fullName evidence="7">RNA polymerase sigma-70 factor, ECF subfamily</fullName>
    </submittedName>
</protein>
<evidence type="ECO:0000313" key="8">
    <source>
        <dbReference type="Proteomes" id="UP000198525"/>
    </source>
</evidence>
<reference evidence="7 8" key="1">
    <citation type="submission" date="2016-10" db="EMBL/GenBank/DDBJ databases">
        <authorList>
            <person name="de Groot N.N."/>
        </authorList>
    </citation>
    <scope>NUCLEOTIDE SEQUENCE [LARGE SCALE GENOMIC DNA]</scope>
    <source>
        <strain evidence="7 8">CGMCC 1.6133</strain>
    </source>
</reference>
<comment type="similarity">
    <text evidence="1">Belongs to the sigma-70 factor family. ECF subfamily.</text>
</comment>
<dbReference type="InterPro" id="IPR014284">
    <property type="entry name" value="RNA_pol_sigma-70_dom"/>
</dbReference>
<feature type="domain" description="RNA polymerase sigma factor 70 region 4 type 2" evidence="6">
    <location>
        <begin position="106"/>
        <end position="156"/>
    </location>
</feature>
<dbReference type="AlphaFoldDB" id="A0A1G8VQZ1"/>
<sequence length="168" mass="19452">MPTSPRALLQLFLSERSRLIKRIDRLVNDEAVAEDLAQDAFVKLWRRDAERESSPGLLHLTAHNLAMDHLRARQVRLRHRQDERAADEGQADPGPEAVAETLESWERLMAMLEALPARARRVFLLNRVEGETYAAIARRLNVSVSTVEKDMMQAMRVCRDWQRQQSRE</sequence>
<proteinExistence type="inferred from homology"/>
<dbReference type="OrthoDB" id="9797134at2"/>
<dbReference type="Proteomes" id="UP000198525">
    <property type="component" value="Unassembled WGS sequence"/>
</dbReference>
<dbReference type="InterPro" id="IPR013324">
    <property type="entry name" value="RNA_pol_sigma_r3/r4-like"/>
</dbReference>